<dbReference type="RefSeq" id="WP_326085769.1">
    <property type="nucleotide sequence ID" value="NZ_JARLKZ010000003.1"/>
</dbReference>
<gene>
    <name evidence="1" type="ORF">P4H66_03380</name>
</gene>
<keyword evidence="2" id="KW-1185">Reference proteome</keyword>
<dbReference type="InterPro" id="IPR023198">
    <property type="entry name" value="PGP-like_dom2"/>
</dbReference>
<evidence type="ECO:0000313" key="2">
    <source>
        <dbReference type="Proteomes" id="UP001344632"/>
    </source>
</evidence>
<name>A0ABU6GL80_9BACL</name>
<proteinExistence type="predicted"/>
<dbReference type="Pfam" id="PF13419">
    <property type="entry name" value="HAD_2"/>
    <property type="match status" value="1"/>
</dbReference>
<comment type="caution">
    <text evidence="1">The sequence shown here is derived from an EMBL/GenBank/DDBJ whole genome shotgun (WGS) entry which is preliminary data.</text>
</comment>
<accession>A0ABU6GL80</accession>
<dbReference type="Gene3D" id="1.10.150.240">
    <property type="entry name" value="Putative phosphatase, domain 2"/>
    <property type="match status" value="1"/>
</dbReference>
<dbReference type="EMBL" id="JARLKZ010000003">
    <property type="protein sequence ID" value="MEC0238912.1"/>
    <property type="molecule type" value="Genomic_DNA"/>
</dbReference>
<dbReference type="Proteomes" id="UP001344632">
    <property type="component" value="Unassembled WGS sequence"/>
</dbReference>
<evidence type="ECO:0000313" key="1">
    <source>
        <dbReference type="EMBL" id="MEC0238912.1"/>
    </source>
</evidence>
<dbReference type="InterPro" id="IPR041492">
    <property type="entry name" value="HAD_2"/>
</dbReference>
<sequence length="71" mass="8183">MTFHVQQGEIDGVLFDFDGTLADTLPLSFHAFKEVFRKYTGREYTNEELDRLIPITYDSCHSDHSSPIRAC</sequence>
<dbReference type="InterPro" id="IPR036412">
    <property type="entry name" value="HAD-like_sf"/>
</dbReference>
<reference evidence="1 2" key="1">
    <citation type="submission" date="2023-03" db="EMBL/GenBank/DDBJ databases">
        <title>Bacillus Genome Sequencing.</title>
        <authorList>
            <person name="Dunlap C."/>
        </authorList>
    </citation>
    <scope>NUCLEOTIDE SEQUENCE [LARGE SCALE GENOMIC DNA]</scope>
    <source>
        <strain evidence="1 2">BD-525</strain>
    </source>
</reference>
<organism evidence="1 2">
    <name type="scientific">Paenibacillus dokdonensis</name>
    <dbReference type="NCBI Taxonomy" id="2567944"/>
    <lineage>
        <taxon>Bacteria</taxon>
        <taxon>Bacillati</taxon>
        <taxon>Bacillota</taxon>
        <taxon>Bacilli</taxon>
        <taxon>Bacillales</taxon>
        <taxon>Paenibacillaceae</taxon>
        <taxon>Paenibacillus</taxon>
    </lineage>
</organism>
<protein>
    <submittedName>
        <fullName evidence="1">HAD hydrolase-like protein</fullName>
    </submittedName>
</protein>
<dbReference type="SUPFAM" id="SSF56784">
    <property type="entry name" value="HAD-like"/>
    <property type="match status" value="1"/>
</dbReference>